<dbReference type="Gene3D" id="1.10.8.960">
    <property type="match status" value="1"/>
</dbReference>
<comment type="catalytic activity">
    <reaction evidence="10">
        <text>L-cysteine + L-glutamate + ATP = gamma-L-glutamyl-L-cysteine + ADP + phosphate + H(+)</text>
        <dbReference type="Rhea" id="RHEA:13285"/>
        <dbReference type="ChEBI" id="CHEBI:15378"/>
        <dbReference type="ChEBI" id="CHEBI:29985"/>
        <dbReference type="ChEBI" id="CHEBI:30616"/>
        <dbReference type="ChEBI" id="CHEBI:35235"/>
        <dbReference type="ChEBI" id="CHEBI:43474"/>
        <dbReference type="ChEBI" id="CHEBI:58173"/>
        <dbReference type="ChEBI" id="CHEBI:456216"/>
        <dbReference type="EC" id="6.3.2.2"/>
    </reaction>
</comment>
<dbReference type="Pfam" id="PF03074">
    <property type="entry name" value="GCS"/>
    <property type="match status" value="1"/>
</dbReference>
<dbReference type="InterPro" id="IPR014746">
    <property type="entry name" value="Gln_synth/guanido_kin_cat_dom"/>
</dbReference>
<feature type="region of interest" description="Disordered" evidence="11">
    <location>
        <begin position="667"/>
        <end position="699"/>
    </location>
</feature>
<evidence type="ECO:0000256" key="2">
    <source>
        <dbReference type="ARBA" id="ARBA00008100"/>
    </source>
</evidence>
<evidence type="ECO:0000256" key="4">
    <source>
        <dbReference type="ARBA" id="ARBA00022598"/>
    </source>
</evidence>
<dbReference type="SUPFAM" id="SSF55931">
    <property type="entry name" value="Glutamine synthetase/guanido kinase"/>
    <property type="match status" value="1"/>
</dbReference>
<dbReference type="Gene3D" id="3.30.590.50">
    <property type="match status" value="2"/>
</dbReference>
<feature type="compositionally biased region" description="Acidic residues" evidence="11">
    <location>
        <begin position="677"/>
        <end position="691"/>
    </location>
</feature>
<evidence type="ECO:0000256" key="10">
    <source>
        <dbReference type="RuleBase" id="RU367135"/>
    </source>
</evidence>
<organism evidence="12">
    <name type="scientific">Palpitomonas bilix</name>
    <dbReference type="NCBI Taxonomy" id="652834"/>
    <lineage>
        <taxon>Eukaryota</taxon>
        <taxon>Eukaryota incertae sedis</taxon>
    </lineage>
</organism>
<evidence type="ECO:0000256" key="6">
    <source>
        <dbReference type="ARBA" id="ARBA00022741"/>
    </source>
</evidence>
<evidence type="ECO:0000256" key="3">
    <source>
        <dbReference type="ARBA" id="ARBA00012220"/>
    </source>
</evidence>
<evidence type="ECO:0000256" key="7">
    <source>
        <dbReference type="ARBA" id="ARBA00022840"/>
    </source>
</evidence>
<keyword evidence="5 10" id="KW-0317">Glutathione biosynthesis</keyword>
<dbReference type="InterPro" id="IPR004308">
    <property type="entry name" value="GCS"/>
</dbReference>
<keyword evidence="6 10" id="KW-0547">Nucleotide-binding</keyword>
<reference evidence="12" key="1">
    <citation type="submission" date="2021-01" db="EMBL/GenBank/DDBJ databases">
        <authorList>
            <person name="Corre E."/>
            <person name="Pelletier E."/>
            <person name="Niang G."/>
            <person name="Scheremetjew M."/>
            <person name="Finn R."/>
            <person name="Kale V."/>
            <person name="Holt S."/>
            <person name="Cochrane G."/>
            <person name="Meng A."/>
            <person name="Brown T."/>
            <person name="Cohen L."/>
        </authorList>
    </citation>
    <scope>NUCLEOTIDE SEQUENCE</scope>
    <source>
        <strain evidence="12">NIES-2562</strain>
    </source>
</reference>
<gene>
    <name evidence="12" type="ORF">PBIL07802_LOCUS30488</name>
</gene>
<proteinExistence type="inferred from homology"/>
<dbReference type="GO" id="GO:0005524">
    <property type="term" value="F:ATP binding"/>
    <property type="evidence" value="ECO:0007669"/>
    <property type="project" value="UniProtKB-UniRule"/>
</dbReference>
<feature type="compositionally biased region" description="Basic and acidic residues" evidence="11">
    <location>
        <begin position="667"/>
        <end position="676"/>
    </location>
</feature>
<dbReference type="AlphaFoldDB" id="A0A7S3GJD9"/>
<dbReference type="PANTHER" id="PTHR11164:SF0">
    <property type="entry name" value="GLUTAMATE--CYSTEINE LIGASE CATALYTIC SUBUNIT"/>
    <property type="match status" value="1"/>
</dbReference>
<dbReference type="FunFam" id="3.30.590.50:FF:000002">
    <property type="entry name" value="Glutamate--cysteine ligase catalytic subunit"/>
    <property type="match status" value="1"/>
</dbReference>
<evidence type="ECO:0000313" key="12">
    <source>
        <dbReference type="EMBL" id="CAE0268140.1"/>
    </source>
</evidence>
<dbReference type="GO" id="GO:0006750">
    <property type="term" value="P:glutathione biosynthetic process"/>
    <property type="evidence" value="ECO:0007669"/>
    <property type="project" value="UniProtKB-UniRule"/>
</dbReference>
<dbReference type="PANTHER" id="PTHR11164">
    <property type="entry name" value="GLUTAMATE CYSTEINE LIGASE"/>
    <property type="match status" value="1"/>
</dbReference>
<evidence type="ECO:0000256" key="1">
    <source>
        <dbReference type="ARBA" id="ARBA00005006"/>
    </source>
</evidence>
<evidence type="ECO:0000256" key="8">
    <source>
        <dbReference type="ARBA" id="ARBA00030585"/>
    </source>
</evidence>
<evidence type="ECO:0000256" key="5">
    <source>
        <dbReference type="ARBA" id="ARBA00022684"/>
    </source>
</evidence>
<evidence type="ECO:0000256" key="11">
    <source>
        <dbReference type="SAM" id="MobiDB-lite"/>
    </source>
</evidence>
<accession>A0A7S3GJD9</accession>
<dbReference type="EMBL" id="HBIB01046379">
    <property type="protein sequence ID" value="CAE0268140.1"/>
    <property type="molecule type" value="Transcribed_RNA"/>
</dbReference>
<protein>
    <recommendedName>
        <fullName evidence="3 10">Glutamate--cysteine ligase</fullName>
        <ecNumber evidence="3 10">6.3.2.2</ecNumber>
    </recommendedName>
    <alternativeName>
        <fullName evidence="9 10">Gamma-ECS</fullName>
    </alternativeName>
    <alternativeName>
        <fullName evidence="8 10">Gamma-glutamylcysteine synthetase</fullName>
    </alternativeName>
</protein>
<dbReference type="GO" id="GO:0004357">
    <property type="term" value="F:glutamate-cysteine ligase activity"/>
    <property type="evidence" value="ECO:0007669"/>
    <property type="project" value="UniProtKB-UniRule"/>
</dbReference>
<comment type="pathway">
    <text evidence="1 10">Sulfur metabolism; glutathione biosynthesis; glutathione from L-cysteine and L-glutamate: step 1/2.</text>
</comment>
<sequence length="699" mass="79612">MGLLVQGTPLAWSDSRQYVEHVKQHGVSQLLHVIDQTGGRLKSCLKAGDETEYTLVFFDEKEKKAYLSLSAPDILDTLMKDEKDGVPDLQVLWRPEYANWMIEAVPGKPYSCFAQELLLVERNMTTRRETLKAHLQDGERLVLLSHFPRTGCERFTYPIHSPGGPIARSVFTPDESINPHPRFGTLTKNIRTRRGRKVDIKIPLFRDERTPATIPVPTLADIGARAEDTPEDPVGCLPPQVDYIHCDSMAFGMGSSCLQITLETTHMCECRHLYDQLAVMAPIMMSLSAASPIVRGYLADTDLRWNIIANSVDCRDKVERGEVQWTPQYAGPGKFEIRKPRYSGIDLYISKKEEQLDVYNDVETEVNEEVFRTIENAGVDSRLAKHFGHLFVRDPMVIYKETLYLDDTKETDHFENIQSTNWNSVRFKPPPADSNIGWRVEFRTLEMQPTDFENAALVVFTVLLARVIIAFDLHLYIPISKVDENMERAHVKNSYTDGKFFFRKSISRRGEGKEGEDEYYGEYSIDQILHGDNDGGVEGIIPLMKKYLDAIHCEESTRHSLERYIDFIGARATGAVLTPAAYMREYVMQHPKYERDSVVSEEINYDLCKHLADISDGFVKPARLLGDIELSAEREREVHREEREKQEKMGKKSALARLKVKKDVCADKKGDAHGEKEAEDEIECCDGDCGETPDPLFLS</sequence>
<dbReference type="UniPathway" id="UPA00142">
    <property type="reaction ID" value="UER00209"/>
</dbReference>
<keyword evidence="7 10" id="KW-0067">ATP-binding</keyword>
<comment type="similarity">
    <text evidence="2 10">Belongs to the glutamate--cysteine ligase type 3 family.</text>
</comment>
<dbReference type="EC" id="6.3.2.2" evidence="3 10"/>
<keyword evidence="4 10" id="KW-0436">Ligase</keyword>
<name>A0A7S3GJD9_9EUKA</name>
<evidence type="ECO:0000256" key="9">
    <source>
        <dbReference type="ARBA" id="ARBA00032122"/>
    </source>
</evidence>